<evidence type="ECO:0000256" key="3">
    <source>
        <dbReference type="ARBA" id="ARBA00023065"/>
    </source>
</evidence>
<comment type="caution">
    <text evidence="4">The sequence shown here is derived from an EMBL/GenBank/DDBJ whole genome shotgun (WGS) entry which is preliminary data.</text>
</comment>
<accession>A0A520KQM7</accession>
<dbReference type="EMBL" id="RXIF01000012">
    <property type="protein sequence ID" value="RZN63861.1"/>
    <property type="molecule type" value="Genomic_DNA"/>
</dbReference>
<dbReference type="InterPro" id="IPR008218">
    <property type="entry name" value="ATPase_V1-cplx_f_g_su"/>
</dbReference>
<dbReference type="AlphaFoldDB" id="A0A520KQM7"/>
<dbReference type="GO" id="GO:0046961">
    <property type="term" value="F:proton-transporting ATPase activity, rotational mechanism"/>
    <property type="evidence" value="ECO:0007669"/>
    <property type="project" value="InterPro"/>
</dbReference>
<proteinExistence type="inferred from homology"/>
<dbReference type="Proteomes" id="UP000317158">
    <property type="component" value="Unassembled WGS sequence"/>
</dbReference>
<evidence type="ECO:0000313" key="5">
    <source>
        <dbReference type="Proteomes" id="UP000317158"/>
    </source>
</evidence>
<name>A0A520KQM7_METT2</name>
<protein>
    <submittedName>
        <fullName evidence="4">V-type ATP synthase subunit F</fullName>
    </submittedName>
</protein>
<evidence type="ECO:0000313" key="4">
    <source>
        <dbReference type="EMBL" id="RZN63861.1"/>
    </source>
</evidence>
<dbReference type="SUPFAM" id="SSF159468">
    <property type="entry name" value="AtpF-like"/>
    <property type="match status" value="1"/>
</dbReference>
<keyword evidence="2" id="KW-0813">Transport</keyword>
<dbReference type="Pfam" id="PF01990">
    <property type="entry name" value="ATP-synt_F"/>
    <property type="match status" value="1"/>
</dbReference>
<gene>
    <name evidence="4" type="ORF">EF806_06415</name>
</gene>
<evidence type="ECO:0000256" key="2">
    <source>
        <dbReference type="ARBA" id="ARBA00022448"/>
    </source>
</evidence>
<dbReference type="InterPro" id="IPR036906">
    <property type="entry name" value="ATPase_V1_fsu_sf"/>
</dbReference>
<reference evidence="4 5" key="1">
    <citation type="journal article" date="2019" name="Nat. Microbiol.">
        <title>Wide diversity of methane and short-chain alkane metabolisms in uncultured archaea.</title>
        <authorList>
            <person name="Borrel G."/>
            <person name="Adam P.S."/>
            <person name="McKay L.J."/>
            <person name="Chen L.X."/>
            <person name="Sierra-Garcia I.N."/>
            <person name="Sieber C.M."/>
            <person name="Letourneur Q."/>
            <person name="Ghozlane A."/>
            <person name="Andersen G.L."/>
            <person name="Li W.J."/>
            <person name="Hallam S.J."/>
            <person name="Muyzer G."/>
            <person name="de Oliveira V.M."/>
            <person name="Inskeep W.P."/>
            <person name="Banfield J.F."/>
            <person name="Gribaldo S."/>
        </authorList>
    </citation>
    <scope>NUCLEOTIDE SEQUENCE [LARGE SCALE GENOMIC DNA]</scope>
    <source>
        <strain evidence="4">NM1a</strain>
    </source>
</reference>
<evidence type="ECO:0000256" key="1">
    <source>
        <dbReference type="ARBA" id="ARBA00010148"/>
    </source>
</evidence>
<comment type="similarity">
    <text evidence="1">Belongs to the V-ATPase F subunit family.</text>
</comment>
<organism evidence="4 5">
    <name type="scientific">Methanoliparum thermophilum</name>
    <dbReference type="NCBI Taxonomy" id="2491083"/>
    <lineage>
        <taxon>Archaea</taxon>
        <taxon>Methanobacteriati</taxon>
        <taxon>Methanobacteriota</taxon>
        <taxon>Candidatus Methanoliparia</taxon>
        <taxon>Candidatus Methanoliparales</taxon>
        <taxon>Candidatus Methanoliparaceae</taxon>
        <taxon>Candidatus Methanoliparum</taxon>
    </lineage>
</organism>
<sequence>MVEKIAIIGDDITNTGFKLGGIGYTFGEENLQERLYELEKDNFGIIFITERIEERNRTIVEDFKRSKRGVLPLIIEIPDYMGPIEREDRISMLIKRAIGVDIIKNEG</sequence>
<dbReference type="Gene3D" id="3.40.50.10580">
    <property type="entry name" value="ATPase, V1 complex, subunit F"/>
    <property type="match status" value="1"/>
</dbReference>
<keyword evidence="3" id="KW-0406">Ion transport</keyword>